<proteinExistence type="predicted"/>
<feature type="compositionally biased region" description="Basic residues" evidence="1">
    <location>
        <begin position="312"/>
        <end position="324"/>
    </location>
</feature>
<dbReference type="SMART" id="SM00479">
    <property type="entry name" value="EXOIII"/>
    <property type="match status" value="1"/>
</dbReference>
<dbReference type="GO" id="GO:0000175">
    <property type="term" value="F:3'-5'-RNA exonuclease activity"/>
    <property type="evidence" value="ECO:0007669"/>
    <property type="project" value="InterPro"/>
</dbReference>
<feature type="region of interest" description="Disordered" evidence="1">
    <location>
        <begin position="307"/>
        <end position="327"/>
    </location>
</feature>
<gene>
    <name evidence="3" type="ORF">LKD32_04325</name>
</gene>
<dbReference type="GO" id="GO:0045004">
    <property type="term" value="P:DNA replication proofreading"/>
    <property type="evidence" value="ECO:0007669"/>
    <property type="project" value="TreeGrafter"/>
</dbReference>
<dbReference type="RefSeq" id="WP_308450837.1">
    <property type="nucleotide sequence ID" value="NZ_JAJEPU010000008.1"/>
</dbReference>
<feature type="compositionally biased region" description="Polar residues" evidence="1">
    <location>
        <begin position="352"/>
        <end position="363"/>
    </location>
</feature>
<keyword evidence="3" id="KW-0378">Hydrolase</keyword>
<keyword evidence="3" id="KW-0269">Exonuclease</keyword>
<dbReference type="InterPro" id="IPR036397">
    <property type="entry name" value="RNaseH_sf"/>
</dbReference>
<dbReference type="InterPro" id="IPR047201">
    <property type="entry name" value="ERI-1_3'hExo-like"/>
</dbReference>
<feature type="region of interest" description="Disordered" evidence="1">
    <location>
        <begin position="352"/>
        <end position="389"/>
    </location>
</feature>
<name>A0AAE3DJ84_9FIRM</name>
<dbReference type="GO" id="GO:0005829">
    <property type="term" value="C:cytosol"/>
    <property type="evidence" value="ECO:0007669"/>
    <property type="project" value="TreeGrafter"/>
</dbReference>
<comment type="caution">
    <text evidence="3">The sequence shown here is derived from an EMBL/GenBank/DDBJ whole genome shotgun (WGS) entry which is preliminary data.</text>
</comment>
<dbReference type="Pfam" id="PF00929">
    <property type="entry name" value="RNase_T"/>
    <property type="match status" value="1"/>
</dbReference>
<keyword evidence="4" id="KW-1185">Reference proteome</keyword>
<dbReference type="EMBL" id="JAJEPU010000008">
    <property type="protein sequence ID" value="MCC2164119.1"/>
    <property type="molecule type" value="Genomic_DNA"/>
</dbReference>
<dbReference type="InterPro" id="IPR012337">
    <property type="entry name" value="RNaseH-like_sf"/>
</dbReference>
<dbReference type="Proteomes" id="UP001198962">
    <property type="component" value="Unassembled WGS sequence"/>
</dbReference>
<protein>
    <submittedName>
        <fullName evidence="3">Exonuclease domain-containing protein</fullName>
    </submittedName>
</protein>
<dbReference type="InterPro" id="IPR013520">
    <property type="entry name" value="Ribonucl_H"/>
</dbReference>
<dbReference type="GO" id="GO:0003676">
    <property type="term" value="F:nucleic acid binding"/>
    <property type="evidence" value="ECO:0007669"/>
    <property type="project" value="InterPro"/>
</dbReference>
<feature type="domain" description="Exonuclease" evidence="2">
    <location>
        <begin position="3"/>
        <end position="185"/>
    </location>
</feature>
<reference evidence="3" key="1">
    <citation type="submission" date="2021-10" db="EMBL/GenBank/DDBJ databases">
        <title>Anaerobic single-cell dispensing facilitates the cultivation of human gut bacteria.</title>
        <authorList>
            <person name="Afrizal A."/>
        </authorList>
    </citation>
    <scope>NUCLEOTIDE SEQUENCE</scope>
    <source>
        <strain evidence="3">CLA-AA-H274</strain>
    </source>
</reference>
<dbReference type="AlphaFoldDB" id="A0AAE3DJ84"/>
<evidence type="ECO:0000259" key="2">
    <source>
        <dbReference type="SMART" id="SM00479"/>
    </source>
</evidence>
<dbReference type="PANTHER" id="PTHR30231">
    <property type="entry name" value="DNA POLYMERASE III SUBUNIT EPSILON"/>
    <property type="match status" value="1"/>
</dbReference>
<dbReference type="PANTHER" id="PTHR30231:SF41">
    <property type="entry name" value="DNA POLYMERASE III SUBUNIT EPSILON"/>
    <property type="match status" value="1"/>
</dbReference>
<dbReference type="Gene3D" id="3.30.420.10">
    <property type="entry name" value="Ribonuclease H-like superfamily/Ribonuclease H"/>
    <property type="match status" value="1"/>
</dbReference>
<dbReference type="CDD" id="cd06133">
    <property type="entry name" value="ERI-1_3'hExo_like"/>
    <property type="match status" value="1"/>
</dbReference>
<accession>A0AAE3DJ84</accession>
<evidence type="ECO:0000313" key="4">
    <source>
        <dbReference type="Proteomes" id="UP001198962"/>
    </source>
</evidence>
<evidence type="ECO:0000256" key="1">
    <source>
        <dbReference type="SAM" id="MobiDB-lite"/>
    </source>
</evidence>
<organism evidence="3 4">
    <name type="scientific">Brotaphodocola catenula</name>
    <dbReference type="NCBI Taxonomy" id="2885361"/>
    <lineage>
        <taxon>Bacteria</taxon>
        <taxon>Bacillati</taxon>
        <taxon>Bacillota</taxon>
        <taxon>Clostridia</taxon>
        <taxon>Lachnospirales</taxon>
        <taxon>Lachnospiraceae</taxon>
        <taxon>Brotaphodocola</taxon>
    </lineage>
</organism>
<dbReference type="SUPFAM" id="SSF53098">
    <property type="entry name" value="Ribonuclease H-like"/>
    <property type="match status" value="1"/>
</dbReference>
<keyword evidence="3" id="KW-0540">Nuclease</keyword>
<evidence type="ECO:0000313" key="3">
    <source>
        <dbReference type="EMBL" id="MCC2164119.1"/>
    </source>
</evidence>
<sequence>MREYIVFDLEWNQGSRGKEEVADQLPFEIFEIGAVKLNDKFEMTDQFCRLIRPQVYTKMHWMIQEVTHVEMEELQENGMDFVDASREFFDWCGPDAVFCTWGSMDLTELQRNLDFYRMENPFPKPLLFFDVQKLYGLAVGDGKRISLDTAVEESKIAKERPFHRAMDDAWYTAQVMKTLDWEKWNAFYSVDYHRLPEDRSEEIRMTFPGYFKYVSRVFSSKEDAMKDKTVTAMNCYACGRALRKKIRWFTANQKTYFALAICPEHGYLKGKIRMKKADKKSEEEQVFVIKTLKLTDEAGAELIGQRRDEMRKKRAKRNRAKKKKEKEFEQGIYRVSENATSVACAISTAYKNSGKTNTNSAEAGTNHKTRSGNYNGKKRRASSKKRKFG</sequence>
<feature type="compositionally biased region" description="Basic residues" evidence="1">
    <location>
        <begin position="376"/>
        <end position="389"/>
    </location>
</feature>